<keyword evidence="6" id="KW-1185">Reference proteome</keyword>
<protein>
    <recommendedName>
        <fullName evidence="7">Protein downstream neighbor of Son</fullName>
    </recommendedName>
</protein>
<evidence type="ECO:0000256" key="2">
    <source>
        <dbReference type="ARBA" id="ARBA00022473"/>
    </source>
</evidence>
<evidence type="ECO:0000256" key="1">
    <source>
        <dbReference type="ARBA" id="ARBA00004123"/>
    </source>
</evidence>
<evidence type="ECO:0008006" key="7">
    <source>
        <dbReference type="Google" id="ProtNLM"/>
    </source>
</evidence>
<proteinExistence type="inferred from homology"/>
<comment type="caution">
    <text evidence="5">The sequence shown here is derived from an EMBL/GenBank/DDBJ whole genome shotgun (WGS) entry which is preliminary data.</text>
</comment>
<gene>
    <name evidence="5" type="ORF">Syun_003253</name>
</gene>
<comment type="subcellular location">
    <subcellularLocation>
        <location evidence="1">Nucleus</location>
    </subcellularLocation>
</comment>
<accession>A0AAP0L107</accession>
<dbReference type="Proteomes" id="UP001420932">
    <property type="component" value="Unassembled WGS sequence"/>
</dbReference>
<sequence length="626" mass="68478">MAEVAIAGSISSSSMAFERGAAKVRAGTKRKTPSELREDQLRRNICAASTVESSSSLLVSNKDIRGFRCVKKPETSKIPRNVDVRVDEVFPVKKCSDMFRMSHGKEKVKQRLPCESSIRSNIPFPAPSLANENQPQHLCADGSAVSSASNKDSMAQSCQMTEKHGQGTFLSVAELSLGRERSSGQPALDMEALKRLGACEPPARFGDVSQAYFGYSSVELDLPDSLAPLDLTLKTKIHLVSSSSVKWCHRLSTSNDYSAMARFMSPVCFPLNKEASPFLGPKSATAALFSRSLYSWVFPQSSLPPSVISALNLSAAQGETDFLLKRQVAWEDSFRSLYYMLRKNACDIFYVSTSKFVVMFAGSDQLGKTKRPCYAYISQSTRGLRSLLREHDICFSMPLCNSEAEQATSEDLVELSEIEKHNLGHARRLGSACEIDNSPQSLLAFSGNDNLHGLYDFLLNYRSFVTSLTGADVPVLYSPVPFQNASLSIPEVKCREIKSLDAFQVLSRGTNSEDFESNKDQSAGLSYIIEIKGTALPPWIISGVCASMVSEKQSFEACFTTQPTSVGLNVAFDAISQKPDAQSEPSKENAYTFGIPGCVVSPRLRSATLRGLKYRNDSYTASASPL</sequence>
<evidence type="ECO:0000313" key="5">
    <source>
        <dbReference type="EMBL" id="KAK9162351.1"/>
    </source>
</evidence>
<dbReference type="AlphaFoldDB" id="A0AAP0L107"/>
<dbReference type="GO" id="GO:0033260">
    <property type="term" value="P:nuclear DNA replication"/>
    <property type="evidence" value="ECO:0007669"/>
    <property type="project" value="TreeGrafter"/>
</dbReference>
<dbReference type="PANTHER" id="PTHR12972:SF0">
    <property type="entry name" value="PROTEIN DOWNSTREAM NEIGHBOR OF SON"/>
    <property type="match status" value="1"/>
</dbReference>
<comment type="similarity">
    <text evidence="4">Belongs to the DONSON family.</text>
</comment>
<keyword evidence="3" id="KW-0539">Nucleus</keyword>
<dbReference type="PRINTS" id="PR02064">
    <property type="entry name" value="DONSON"/>
</dbReference>
<evidence type="ECO:0000313" key="6">
    <source>
        <dbReference type="Proteomes" id="UP001420932"/>
    </source>
</evidence>
<dbReference type="PANTHER" id="PTHR12972">
    <property type="entry name" value="DOWNSTREAM NEIGHBOR OF SON"/>
    <property type="match status" value="1"/>
</dbReference>
<keyword evidence="2" id="KW-0217">Developmental protein</keyword>
<dbReference type="InterPro" id="IPR024861">
    <property type="entry name" value="Donson"/>
</dbReference>
<evidence type="ECO:0000256" key="3">
    <source>
        <dbReference type="ARBA" id="ARBA00023242"/>
    </source>
</evidence>
<name>A0AAP0L107_9MAGN</name>
<reference evidence="5 6" key="1">
    <citation type="submission" date="2024-01" db="EMBL/GenBank/DDBJ databases">
        <title>Genome assemblies of Stephania.</title>
        <authorList>
            <person name="Yang L."/>
        </authorList>
    </citation>
    <scope>NUCLEOTIDE SEQUENCE [LARGE SCALE GENOMIC DNA]</scope>
    <source>
        <strain evidence="5">YNDBR</strain>
        <tissue evidence="5">Leaf</tissue>
    </source>
</reference>
<organism evidence="5 6">
    <name type="scientific">Stephania yunnanensis</name>
    <dbReference type="NCBI Taxonomy" id="152371"/>
    <lineage>
        <taxon>Eukaryota</taxon>
        <taxon>Viridiplantae</taxon>
        <taxon>Streptophyta</taxon>
        <taxon>Embryophyta</taxon>
        <taxon>Tracheophyta</taxon>
        <taxon>Spermatophyta</taxon>
        <taxon>Magnoliopsida</taxon>
        <taxon>Ranunculales</taxon>
        <taxon>Menispermaceae</taxon>
        <taxon>Menispermoideae</taxon>
        <taxon>Cissampelideae</taxon>
        <taxon>Stephania</taxon>
    </lineage>
</organism>
<dbReference type="GO" id="GO:0005634">
    <property type="term" value="C:nucleus"/>
    <property type="evidence" value="ECO:0007669"/>
    <property type="project" value="UniProtKB-SubCell"/>
</dbReference>
<evidence type="ECO:0000256" key="4">
    <source>
        <dbReference type="ARBA" id="ARBA00025806"/>
    </source>
</evidence>
<dbReference type="EMBL" id="JBBNAF010000002">
    <property type="protein sequence ID" value="KAK9162351.1"/>
    <property type="molecule type" value="Genomic_DNA"/>
</dbReference>